<feature type="transmembrane region" description="Helical" evidence="5">
    <location>
        <begin position="243"/>
        <end position="264"/>
    </location>
</feature>
<evidence type="ECO:0000256" key="2">
    <source>
        <dbReference type="ARBA" id="ARBA00022692"/>
    </source>
</evidence>
<evidence type="ECO:0000313" key="8">
    <source>
        <dbReference type="Proteomes" id="UP000717328"/>
    </source>
</evidence>
<dbReference type="OrthoDB" id="3066029at2759"/>
<keyword evidence="4 5" id="KW-0472">Membrane</keyword>
<keyword evidence="8" id="KW-1185">Reference proteome</keyword>
<reference evidence="7" key="1">
    <citation type="submission" date="2021-02" db="EMBL/GenBank/DDBJ databases">
        <authorList>
            <person name="Nieuwenhuis M."/>
            <person name="Van De Peppel L.J.J."/>
        </authorList>
    </citation>
    <scope>NUCLEOTIDE SEQUENCE</scope>
    <source>
        <strain evidence="7">D49</strain>
    </source>
</reference>
<keyword evidence="3 5" id="KW-1133">Transmembrane helix</keyword>
<dbReference type="Proteomes" id="UP000717328">
    <property type="component" value="Unassembled WGS sequence"/>
</dbReference>
<keyword evidence="2 5" id="KW-0812">Transmembrane</keyword>
<evidence type="ECO:0000256" key="1">
    <source>
        <dbReference type="ARBA" id="ARBA00004141"/>
    </source>
</evidence>
<protein>
    <recommendedName>
        <fullName evidence="6">Major facilitator superfamily (MFS) profile domain-containing protein</fullName>
    </recommendedName>
</protein>
<dbReference type="InterPro" id="IPR020846">
    <property type="entry name" value="MFS_dom"/>
</dbReference>
<dbReference type="PANTHER" id="PTHR23502:SF64">
    <property type="entry name" value="TRANSPORTER, PUTATIVE (AFU_ORTHOLOGUE AFUA_3G11760)-RELATED"/>
    <property type="match status" value="1"/>
</dbReference>
<evidence type="ECO:0000256" key="4">
    <source>
        <dbReference type="ARBA" id="ARBA00023136"/>
    </source>
</evidence>
<evidence type="ECO:0000256" key="5">
    <source>
        <dbReference type="SAM" id="Phobius"/>
    </source>
</evidence>
<feature type="transmembrane region" description="Helical" evidence="5">
    <location>
        <begin position="105"/>
        <end position="125"/>
    </location>
</feature>
<feature type="transmembrane region" description="Helical" evidence="5">
    <location>
        <begin position="198"/>
        <end position="222"/>
    </location>
</feature>
<dbReference type="Pfam" id="PF07690">
    <property type="entry name" value="MFS_1"/>
    <property type="match status" value="1"/>
</dbReference>
<reference evidence="7" key="2">
    <citation type="submission" date="2021-10" db="EMBL/GenBank/DDBJ databases">
        <title>Phylogenomics reveals ancestral predisposition of the termite-cultivated fungus Termitomyces towards a domesticated lifestyle.</title>
        <authorList>
            <person name="Auxier B."/>
            <person name="Grum-Grzhimaylo A."/>
            <person name="Cardenas M.E."/>
            <person name="Lodge J.D."/>
            <person name="Laessoe T."/>
            <person name="Pedersen O."/>
            <person name="Smith M.E."/>
            <person name="Kuyper T.W."/>
            <person name="Franco-Molano E.A."/>
            <person name="Baroni T.J."/>
            <person name="Aanen D.K."/>
        </authorList>
    </citation>
    <scope>NUCLEOTIDE SEQUENCE</scope>
    <source>
        <strain evidence="7">D49</strain>
    </source>
</reference>
<accession>A0A9P7GLV8</accession>
<feature type="transmembrane region" description="Helical" evidence="5">
    <location>
        <begin position="163"/>
        <end position="186"/>
    </location>
</feature>
<dbReference type="Gene3D" id="1.20.1250.20">
    <property type="entry name" value="MFS general substrate transporter like domains"/>
    <property type="match status" value="1"/>
</dbReference>
<dbReference type="InterPro" id="IPR036259">
    <property type="entry name" value="MFS_trans_sf"/>
</dbReference>
<organism evidence="7 8">
    <name type="scientific">Sphagnurus paluster</name>
    <dbReference type="NCBI Taxonomy" id="117069"/>
    <lineage>
        <taxon>Eukaryota</taxon>
        <taxon>Fungi</taxon>
        <taxon>Dikarya</taxon>
        <taxon>Basidiomycota</taxon>
        <taxon>Agaricomycotina</taxon>
        <taxon>Agaricomycetes</taxon>
        <taxon>Agaricomycetidae</taxon>
        <taxon>Agaricales</taxon>
        <taxon>Tricholomatineae</taxon>
        <taxon>Lyophyllaceae</taxon>
        <taxon>Sphagnurus</taxon>
    </lineage>
</organism>
<sequence>MLGLLLRGDSFVRLWNIYPINTPDRSRPKHDRPYHQSVSELMLWRFVQAFGASPGVSVGAGAIADIYKLEERGAAMGIFFAAFLIGPALAPPIGGFAAQYASWRALQYIIGVSGCLLFLCMLFFFPETSHPGMRGVDKIPHASSTKVFVNPLKSLALLRSPHLMAVSMASFTVILADYVILVPLAYTIGARYNITSSALIGACFIPAGLGNMIGAPLSGRLSDKIIIQWRARRGGVWCPEDRLRAAMFPAIVLVPLTMIASGLLIEFVPGRLGLVLNLVCLFLNGMG</sequence>
<dbReference type="PANTHER" id="PTHR23502">
    <property type="entry name" value="MAJOR FACILITATOR SUPERFAMILY"/>
    <property type="match status" value="1"/>
</dbReference>
<proteinExistence type="predicted"/>
<feature type="transmembrane region" description="Helical" evidence="5">
    <location>
        <begin position="74"/>
        <end position="93"/>
    </location>
</feature>
<dbReference type="AlphaFoldDB" id="A0A9P7GLV8"/>
<dbReference type="PROSITE" id="PS50850">
    <property type="entry name" value="MFS"/>
    <property type="match status" value="1"/>
</dbReference>
<comment type="subcellular location">
    <subcellularLocation>
        <location evidence="1">Membrane</location>
        <topology evidence="1">Multi-pass membrane protein</topology>
    </subcellularLocation>
</comment>
<dbReference type="SUPFAM" id="SSF103473">
    <property type="entry name" value="MFS general substrate transporter"/>
    <property type="match status" value="1"/>
</dbReference>
<dbReference type="GO" id="GO:0005886">
    <property type="term" value="C:plasma membrane"/>
    <property type="evidence" value="ECO:0007669"/>
    <property type="project" value="TreeGrafter"/>
</dbReference>
<dbReference type="InterPro" id="IPR011701">
    <property type="entry name" value="MFS"/>
</dbReference>
<name>A0A9P7GLV8_9AGAR</name>
<evidence type="ECO:0000256" key="3">
    <source>
        <dbReference type="ARBA" id="ARBA00022989"/>
    </source>
</evidence>
<feature type="domain" description="Major facilitator superfamily (MFS) profile" evidence="6">
    <location>
        <begin position="1"/>
        <end position="287"/>
    </location>
</feature>
<dbReference type="EMBL" id="JABCKI010000209">
    <property type="protein sequence ID" value="KAG5651695.1"/>
    <property type="molecule type" value="Genomic_DNA"/>
</dbReference>
<evidence type="ECO:0000313" key="7">
    <source>
        <dbReference type="EMBL" id="KAG5651695.1"/>
    </source>
</evidence>
<gene>
    <name evidence="7" type="ORF">H0H81_007754</name>
</gene>
<comment type="caution">
    <text evidence="7">The sequence shown here is derived from an EMBL/GenBank/DDBJ whole genome shotgun (WGS) entry which is preliminary data.</text>
</comment>
<feature type="non-terminal residue" evidence="7">
    <location>
        <position position="1"/>
    </location>
</feature>
<evidence type="ECO:0000259" key="6">
    <source>
        <dbReference type="PROSITE" id="PS50850"/>
    </source>
</evidence>
<feature type="transmembrane region" description="Helical" evidence="5">
    <location>
        <begin position="46"/>
        <end position="67"/>
    </location>
</feature>
<dbReference type="GO" id="GO:0022857">
    <property type="term" value="F:transmembrane transporter activity"/>
    <property type="evidence" value="ECO:0007669"/>
    <property type="project" value="InterPro"/>
</dbReference>